<sequence>TLMHVPISTNAHTSKARAHIYKRAHQYTCPHLLTRAPAMHVPTSTNARTNARAHIY</sequence>
<dbReference type="HOGENOM" id="CLU_3020322_0_0_1"/>
<evidence type="ECO:0000313" key="1">
    <source>
        <dbReference type="EMBL" id="EDO35122.1"/>
    </source>
</evidence>
<dbReference type="EMBL" id="DS469708">
    <property type="protein sequence ID" value="EDO35122.1"/>
    <property type="molecule type" value="Genomic_DNA"/>
</dbReference>
<dbReference type="AlphaFoldDB" id="A7SMG0"/>
<proteinExistence type="predicted"/>
<protein>
    <submittedName>
        <fullName evidence="1">Uncharacterized protein</fullName>
    </submittedName>
</protein>
<evidence type="ECO:0000313" key="2">
    <source>
        <dbReference type="Proteomes" id="UP000001593"/>
    </source>
</evidence>
<organism evidence="1 2">
    <name type="scientific">Nematostella vectensis</name>
    <name type="common">Starlet sea anemone</name>
    <dbReference type="NCBI Taxonomy" id="45351"/>
    <lineage>
        <taxon>Eukaryota</taxon>
        <taxon>Metazoa</taxon>
        <taxon>Cnidaria</taxon>
        <taxon>Anthozoa</taxon>
        <taxon>Hexacorallia</taxon>
        <taxon>Actiniaria</taxon>
        <taxon>Edwardsiidae</taxon>
        <taxon>Nematostella</taxon>
    </lineage>
</organism>
<name>A7SMG0_NEMVE</name>
<gene>
    <name evidence="1" type="ORF">NEMVEDRAFT_v1g123669</name>
</gene>
<dbReference type="InParanoid" id="A7SMG0"/>
<reference evidence="1 2" key="1">
    <citation type="journal article" date="2007" name="Science">
        <title>Sea anemone genome reveals ancestral eumetazoan gene repertoire and genomic organization.</title>
        <authorList>
            <person name="Putnam N.H."/>
            <person name="Srivastava M."/>
            <person name="Hellsten U."/>
            <person name="Dirks B."/>
            <person name="Chapman J."/>
            <person name="Salamov A."/>
            <person name="Terry A."/>
            <person name="Shapiro H."/>
            <person name="Lindquist E."/>
            <person name="Kapitonov V.V."/>
            <person name="Jurka J."/>
            <person name="Genikhovich G."/>
            <person name="Grigoriev I.V."/>
            <person name="Lucas S.M."/>
            <person name="Steele R.E."/>
            <person name="Finnerty J.R."/>
            <person name="Technau U."/>
            <person name="Martindale M.Q."/>
            <person name="Rokhsar D.S."/>
        </authorList>
    </citation>
    <scope>NUCLEOTIDE SEQUENCE [LARGE SCALE GENOMIC DNA]</scope>
    <source>
        <strain evidence="2">CH2 X CH6</strain>
    </source>
</reference>
<dbReference type="Proteomes" id="UP000001593">
    <property type="component" value="Unassembled WGS sequence"/>
</dbReference>
<accession>A7SMG0</accession>
<keyword evidence="2" id="KW-1185">Reference proteome</keyword>
<feature type="non-terminal residue" evidence="1">
    <location>
        <position position="1"/>
    </location>
</feature>